<feature type="transmembrane region" description="Helical" evidence="1">
    <location>
        <begin position="162"/>
        <end position="184"/>
    </location>
</feature>
<keyword evidence="1" id="KW-0472">Membrane</keyword>
<proteinExistence type="predicted"/>
<dbReference type="InParanoid" id="A0A165GCA5"/>
<reference evidence="3 4" key="1">
    <citation type="journal article" date="2016" name="Mol. Biol. Evol.">
        <title>Comparative Genomics of Early-Diverging Mushroom-Forming Fungi Provides Insights into the Origins of Lignocellulose Decay Capabilities.</title>
        <authorList>
            <person name="Nagy L.G."/>
            <person name="Riley R."/>
            <person name="Tritt A."/>
            <person name="Adam C."/>
            <person name="Daum C."/>
            <person name="Floudas D."/>
            <person name="Sun H."/>
            <person name="Yadav J.S."/>
            <person name="Pangilinan J."/>
            <person name="Larsson K.H."/>
            <person name="Matsuura K."/>
            <person name="Barry K."/>
            <person name="Labutti K."/>
            <person name="Kuo R."/>
            <person name="Ohm R.A."/>
            <person name="Bhattacharya S.S."/>
            <person name="Shirouzu T."/>
            <person name="Yoshinaga Y."/>
            <person name="Martin F.M."/>
            <person name="Grigoriev I.V."/>
            <person name="Hibbett D.S."/>
        </authorList>
    </citation>
    <scope>NUCLEOTIDE SEQUENCE [LARGE SCALE GENOMIC DNA]</scope>
    <source>
        <strain evidence="3 4">HHB12029</strain>
    </source>
</reference>
<name>A0A165GCA5_EXIGL</name>
<protein>
    <recommendedName>
        <fullName evidence="2">DUF6533 domain-containing protein</fullName>
    </recommendedName>
</protein>
<keyword evidence="1" id="KW-0812">Transmembrane</keyword>
<dbReference type="Proteomes" id="UP000077266">
    <property type="component" value="Unassembled WGS sequence"/>
</dbReference>
<keyword evidence="1" id="KW-1133">Transmembrane helix</keyword>
<dbReference type="Pfam" id="PF20151">
    <property type="entry name" value="DUF6533"/>
    <property type="match status" value="1"/>
</dbReference>
<gene>
    <name evidence="3" type="ORF">EXIGLDRAFT_770962</name>
</gene>
<evidence type="ECO:0000259" key="2">
    <source>
        <dbReference type="Pfam" id="PF20151"/>
    </source>
</evidence>
<organism evidence="3 4">
    <name type="scientific">Exidia glandulosa HHB12029</name>
    <dbReference type="NCBI Taxonomy" id="1314781"/>
    <lineage>
        <taxon>Eukaryota</taxon>
        <taxon>Fungi</taxon>
        <taxon>Dikarya</taxon>
        <taxon>Basidiomycota</taxon>
        <taxon>Agaricomycotina</taxon>
        <taxon>Agaricomycetes</taxon>
        <taxon>Auriculariales</taxon>
        <taxon>Exidiaceae</taxon>
        <taxon>Exidia</taxon>
    </lineage>
</organism>
<evidence type="ECO:0000256" key="1">
    <source>
        <dbReference type="SAM" id="Phobius"/>
    </source>
</evidence>
<evidence type="ECO:0000313" key="3">
    <source>
        <dbReference type="EMBL" id="KZV90305.1"/>
    </source>
</evidence>
<accession>A0A165GCA5</accession>
<dbReference type="EMBL" id="KV426052">
    <property type="protein sequence ID" value="KZV90305.1"/>
    <property type="molecule type" value="Genomic_DNA"/>
</dbReference>
<dbReference type="AlphaFoldDB" id="A0A165GCA5"/>
<feature type="transmembrane region" description="Helical" evidence="1">
    <location>
        <begin position="133"/>
        <end position="156"/>
    </location>
</feature>
<dbReference type="OrthoDB" id="3349377at2759"/>
<dbReference type="InterPro" id="IPR045340">
    <property type="entry name" value="DUF6533"/>
</dbReference>
<evidence type="ECO:0000313" key="4">
    <source>
        <dbReference type="Proteomes" id="UP000077266"/>
    </source>
</evidence>
<feature type="domain" description="DUF6533" evidence="2">
    <location>
        <begin position="20"/>
        <end position="65"/>
    </location>
</feature>
<sequence length="228" mass="26024">MATYPFTEYTLELHWKWHAYCEVAASTILLYDWTITLDREIDMFWGKRRSWTSILFFINRYMTFVGQTFNTYSTETPYVGARQCTVTTQYGFLWAFWLPILAYEGLAFYLIAAKALQFIREDQNGWRSSLIHVLLRDSLLYFALIFVLSIANAVLFGGKDPSLAGILEPITAVLLSLMGSRMLLNMQEELVIKEDSDLSTPGRQTTAMGFGVATEAEVNRDTVTAIQA</sequence>
<keyword evidence="4" id="KW-1185">Reference proteome</keyword>
<feature type="transmembrane region" description="Helical" evidence="1">
    <location>
        <begin position="92"/>
        <end position="112"/>
    </location>
</feature>